<gene>
    <name evidence="2" type="ordered locus">Caul_3739</name>
</gene>
<name>B0T8U9_CAUSK</name>
<feature type="chain" id="PRO_5002756133" description="UrcA family protein" evidence="1">
    <location>
        <begin position="21"/>
        <end position="102"/>
    </location>
</feature>
<dbReference type="STRING" id="366602.Caul_3739"/>
<accession>B0T8U9</accession>
<dbReference type="HOGENOM" id="CLU_2286420_0_0_5"/>
<organism evidence="2">
    <name type="scientific">Caulobacter sp. (strain K31)</name>
    <dbReference type="NCBI Taxonomy" id="366602"/>
    <lineage>
        <taxon>Bacteria</taxon>
        <taxon>Pseudomonadati</taxon>
        <taxon>Pseudomonadota</taxon>
        <taxon>Alphaproteobacteria</taxon>
        <taxon>Caulobacterales</taxon>
        <taxon>Caulobacteraceae</taxon>
        <taxon>Caulobacter</taxon>
    </lineage>
</organism>
<dbReference type="EMBL" id="CP000927">
    <property type="protein sequence ID" value="ABZ72866.1"/>
    <property type="molecule type" value="Genomic_DNA"/>
</dbReference>
<proteinExistence type="predicted"/>
<feature type="signal peptide" evidence="1">
    <location>
        <begin position="1"/>
        <end position="20"/>
    </location>
</feature>
<dbReference type="KEGG" id="cak:Caul_3739"/>
<dbReference type="AlphaFoldDB" id="B0T8U9"/>
<evidence type="ECO:0008006" key="3">
    <source>
        <dbReference type="Google" id="ProtNLM"/>
    </source>
</evidence>
<reference evidence="2" key="1">
    <citation type="submission" date="2008-01" db="EMBL/GenBank/DDBJ databases">
        <title>Complete sequence of chromosome of Caulobacter sp. K31.</title>
        <authorList>
            <consortium name="US DOE Joint Genome Institute"/>
            <person name="Copeland A."/>
            <person name="Lucas S."/>
            <person name="Lapidus A."/>
            <person name="Barry K."/>
            <person name="Glavina del Rio T."/>
            <person name="Dalin E."/>
            <person name="Tice H."/>
            <person name="Pitluck S."/>
            <person name="Bruce D."/>
            <person name="Goodwin L."/>
            <person name="Thompson L.S."/>
            <person name="Brettin T."/>
            <person name="Detter J.C."/>
            <person name="Han C."/>
            <person name="Schmutz J."/>
            <person name="Larimer F."/>
            <person name="Land M."/>
            <person name="Hauser L."/>
            <person name="Kyrpides N."/>
            <person name="Kim E."/>
            <person name="Stephens C."/>
            <person name="Richardson P."/>
        </authorList>
    </citation>
    <scope>NUCLEOTIDE SEQUENCE [LARGE SCALE GENOMIC DNA]</scope>
    <source>
        <strain evidence="2">K31</strain>
    </source>
</reference>
<sequence precursor="true">MRMIVPLAVVMALVSSAAMAEGPSSTPSANAKYAADGVNYRYSRITMPSRVGGQDSLERRQLASRAAALINGGDCKGARRIAAKRDDYLMVVRIDQVCAKAS</sequence>
<evidence type="ECO:0000256" key="1">
    <source>
        <dbReference type="SAM" id="SignalP"/>
    </source>
</evidence>
<keyword evidence="1" id="KW-0732">Signal</keyword>
<protein>
    <recommendedName>
        <fullName evidence="3">UrcA family protein</fullName>
    </recommendedName>
</protein>
<evidence type="ECO:0000313" key="2">
    <source>
        <dbReference type="EMBL" id="ABZ72866.1"/>
    </source>
</evidence>